<keyword evidence="4" id="KW-1185">Reference proteome</keyword>
<feature type="region of interest" description="Disordered" evidence="1">
    <location>
        <begin position="184"/>
        <end position="203"/>
    </location>
</feature>
<dbReference type="EMBL" id="CP093343">
    <property type="protein sequence ID" value="WOG81265.1"/>
    <property type="molecule type" value="Genomic_DNA"/>
</dbReference>
<feature type="region of interest" description="Disordered" evidence="1">
    <location>
        <begin position="283"/>
        <end position="337"/>
    </location>
</feature>
<proteinExistence type="predicted"/>
<dbReference type="Gramene" id="KZN07959">
    <property type="protein sequence ID" value="KZN07959"/>
    <property type="gene ID" value="DCAR_000628"/>
</dbReference>
<organism evidence="2">
    <name type="scientific">Daucus carota subsp. sativus</name>
    <name type="common">Carrot</name>
    <dbReference type="NCBI Taxonomy" id="79200"/>
    <lineage>
        <taxon>Eukaryota</taxon>
        <taxon>Viridiplantae</taxon>
        <taxon>Streptophyta</taxon>
        <taxon>Embryophyta</taxon>
        <taxon>Tracheophyta</taxon>
        <taxon>Spermatophyta</taxon>
        <taxon>Magnoliopsida</taxon>
        <taxon>eudicotyledons</taxon>
        <taxon>Gunneridae</taxon>
        <taxon>Pentapetalae</taxon>
        <taxon>asterids</taxon>
        <taxon>campanulids</taxon>
        <taxon>Apiales</taxon>
        <taxon>Apiaceae</taxon>
        <taxon>Apioideae</taxon>
        <taxon>Scandiceae</taxon>
        <taxon>Daucinae</taxon>
        <taxon>Daucus</taxon>
        <taxon>Daucus sect. Daucus</taxon>
    </lineage>
</organism>
<accession>A0A166FMT7</accession>
<sequence>MGFPASYEDISLPKFIYNISCFLDLMKELLYVIFFYQPCVEAFLDPDIVWPTRLKTRHDKLLPSPPAVLTRELSPVVKYSDLVDPPESCVVCLYEFSGGEKIRRLINCRHGLIVYVYRGDLQTLVGHLVNYMVILLVGAPDLAPNTPRVILSDMNNSKRLARDESPSPTLFSRIWDHDLGMMSDKSAKKKSRRLPPRYESKTRSPFNASLLQTPLQTPVCQTERSTFTTSRSPLTPLSVNTNILNNDSLIPQKKHPSSASAKKHSVCVANGDKLKERIIKQSRQQNFSFPETQEHIGFSDTVELMSDDSDAYSDPDYREEFLDSDPPTAASGNVYNS</sequence>
<name>A0A166FMT7_DAUCS</name>
<reference evidence="2" key="1">
    <citation type="journal article" date="2016" name="Nat. Genet.">
        <title>A high-quality carrot genome assembly provides new insights into carotenoid accumulation and asterid genome evolution.</title>
        <authorList>
            <person name="Iorizzo M."/>
            <person name="Ellison S."/>
            <person name="Senalik D."/>
            <person name="Zeng P."/>
            <person name="Satapoomin P."/>
            <person name="Huang J."/>
            <person name="Bowman M."/>
            <person name="Iovene M."/>
            <person name="Sanseverino W."/>
            <person name="Cavagnaro P."/>
            <person name="Yildiz M."/>
            <person name="Macko-Podgorni A."/>
            <person name="Moranska E."/>
            <person name="Grzebelus E."/>
            <person name="Grzebelus D."/>
            <person name="Ashrafi H."/>
            <person name="Zheng Z."/>
            <person name="Cheng S."/>
            <person name="Spooner D."/>
            <person name="Van Deynze A."/>
            <person name="Simon P."/>
        </authorList>
    </citation>
    <scope>NUCLEOTIDE SEQUENCE [LARGE SCALE GENOMIC DNA]</scope>
    <source>
        <tissue evidence="2">Leaf</tissue>
    </source>
</reference>
<dbReference type="Proteomes" id="UP000077755">
    <property type="component" value="Chromosome 1"/>
</dbReference>
<evidence type="ECO:0000256" key="1">
    <source>
        <dbReference type="SAM" id="MobiDB-lite"/>
    </source>
</evidence>
<evidence type="ECO:0000313" key="3">
    <source>
        <dbReference type="EMBL" id="WOG81265.1"/>
    </source>
</evidence>
<reference evidence="3" key="2">
    <citation type="submission" date="2022-03" db="EMBL/GenBank/DDBJ databases">
        <title>Draft title - Genomic analysis of global carrot germplasm unveils the trajectory of domestication and the origin of high carotenoid orange carrot.</title>
        <authorList>
            <person name="Iorizzo M."/>
            <person name="Ellison S."/>
            <person name="Senalik D."/>
            <person name="Macko-Podgorni A."/>
            <person name="Grzebelus D."/>
            <person name="Bostan H."/>
            <person name="Rolling W."/>
            <person name="Curaba J."/>
            <person name="Simon P."/>
        </authorList>
    </citation>
    <scope>NUCLEOTIDE SEQUENCE</scope>
    <source>
        <tissue evidence="3">Leaf</tissue>
    </source>
</reference>
<gene>
    <name evidence="2" type="ORF">DCAR_000628</name>
    <name evidence="3" type="ORF">DCAR_0100411</name>
</gene>
<protein>
    <submittedName>
        <fullName evidence="2">Uncharacterized protein</fullName>
    </submittedName>
</protein>
<dbReference type="STRING" id="79200.A0A166FMT7"/>
<dbReference type="AlphaFoldDB" id="A0A166FMT7"/>
<evidence type="ECO:0000313" key="4">
    <source>
        <dbReference type="Proteomes" id="UP000077755"/>
    </source>
</evidence>
<evidence type="ECO:0000313" key="2">
    <source>
        <dbReference type="EMBL" id="KZN07959.1"/>
    </source>
</evidence>
<dbReference type="EMBL" id="LNRQ01000001">
    <property type="protein sequence ID" value="KZN07959.1"/>
    <property type="molecule type" value="Genomic_DNA"/>
</dbReference>